<dbReference type="Proteomes" id="UP001172102">
    <property type="component" value="Unassembled WGS sequence"/>
</dbReference>
<dbReference type="AlphaFoldDB" id="A0AA40AG33"/>
<feature type="domain" description="Heterokaryon incompatibility" evidence="1">
    <location>
        <begin position="1"/>
        <end position="82"/>
    </location>
</feature>
<reference evidence="2" key="1">
    <citation type="submission" date="2023-06" db="EMBL/GenBank/DDBJ databases">
        <title>Genome-scale phylogeny and comparative genomics of the fungal order Sordariales.</title>
        <authorList>
            <consortium name="Lawrence Berkeley National Laboratory"/>
            <person name="Hensen N."/>
            <person name="Bonometti L."/>
            <person name="Westerberg I."/>
            <person name="Brannstrom I.O."/>
            <person name="Guillou S."/>
            <person name="Cros-Aarteil S."/>
            <person name="Calhoun S."/>
            <person name="Haridas S."/>
            <person name="Kuo A."/>
            <person name="Mondo S."/>
            <person name="Pangilinan J."/>
            <person name="Riley R."/>
            <person name="Labutti K."/>
            <person name="Andreopoulos B."/>
            <person name="Lipzen A."/>
            <person name="Chen C."/>
            <person name="Yanf M."/>
            <person name="Daum C."/>
            <person name="Ng V."/>
            <person name="Clum A."/>
            <person name="Steindorff A."/>
            <person name="Ohm R."/>
            <person name="Martin F."/>
            <person name="Silar P."/>
            <person name="Natvig D."/>
            <person name="Lalanne C."/>
            <person name="Gautier V."/>
            <person name="Ament-Velasquez S.L."/>
            <person name="Kruys A."/>
            <person name="Hutchinson M.I."/>
            <person name="Powell A.J."/>
            <person name="Barry K."/>
            <person name="Miller A.N."/>
            <person name="Grigoriev I.V."/>
            <person name="Debuchy R."/>
            <person name="Gladieux P."/>
            <person name="Thoren M.H."/>
            <person name="Johannesson H."/>
        </authorList>
    </citation>
    <scope>NUCLEOTIDE SEQUENCE</scope>
    <source>
        <strain evidence="2">SMH4607-1</strain>
    </source>
</reference>
<dbReference type="InterPro" id="IPR010730">
    <property type="entry name" value="HET"/>
</dbReference>
<evidence type="ECO:0000313" key="2">
    <source>
        <dbReference type="EMBL" id="KAK0715196.1"/>
    </source>
</evidence>
<accession>A0AA40AG33</accession>
<evidence type="ECO:0000259" key="1">
    <source>
        <dbReference type="Pfam" id="PF06985"/>
    </source>
</evidence>
<name>A0AA40AG33_9PEZI</name>
<sequence length="236" mass="26527">MKDIYEGASEILAWLGPEGEKGLLGASKIAGIYQRYVSEWERLGTPDAAYQNPRLTLGGSGLSVMAALLDRTWFHRVWIVQEGTVPVRTTFYLCHSTIPADAVYTVARLISALPLQITHSDLFLGTVSGGHIWELAEFAKKRARECEEFSLLTVLETFRNFEASDPRDKIYAALGFAGDISNEHPIEIDNPKPHRQILRDVALTCLYQSPRNLRFLGHASLRGTEHMPATWMLDWL</sequence>
<evidence type="ECO:0000313" key="3">
    <source>
        <dbReference type="Proteomes" id="UP001172102"/>
    </source>
</evidence>
<dbReference type="PANTHER" id="PTHR24148">
    <property type="entry name" value="ANKYRIN REPEAT DOMAIN-CONTAINING PROTEIN 39 HOMOLOG-RELATED"/>
    <property type="match status" value="1"/>
</dbReference>
<keyword evidence="3" id="KW-1185">Reference proteome</keyword>
<dbReference type="Pfam" id="PF06985">
    <property type="entry name" value="HET"/>
    <property type="match status" value="1"/>
</dbReference>
<dbReference type="EMBL" id="JAUKUA010000004">
    <property type="protein sequence ID" value="KAK0715196.1"/>
    <property type="molecule type" value="Genomic_DNA"/>
</dbReference>
<protein>
    <recommendedName>
        <fullName evidence="1">Heterokaryon incompatibility domain-containing protein</fullName>
    </recommendedName>
</protein>
<dbReference type="InterPro" id="IPR052895">
    <property type="entry name" value="HetReg/Transcr_Mod"/>
</dbReference>
<organism evidence="2 3">
    <name type="scientific">Lasiosphaeris hirsuta</name>
    <dbReference type="NCBI Taxonomy" id="260670"/>
    <lineage>
        <taxon>Eukaryota</taxon>
        <taxon>Fungi</taxon>
        <taxon>Dikarya</taxon>
        <taxon>Ascomycota</taxon>
        <taxon>Pezizomycotina</taxon>
        <taxon>Sordariomycetes</taxon>
        <taxon>Sordariomycetidae</taxon>
        <taxon>Sordariales</taxon>
        <taxon>Lasiosphaeriaceae</taxon>
        <taxon>Lasiosphaeris</taxon>
    </lineage>
</organism>
<dbReference type="PANTHER" id="PTHR24148:SF64">
    <property type="entry name" value="HETEROKARYON INCOMPATIBILITY DOMAIN-CONTAINING PROTEIN"/>
    <property type="match status" value="1"/>
</dbReference>
<proteinExistence type="predicted"/>
<comment type="caution">
    <text evidence="2">The sequence shown here is derived from an EMBL/GenBank/DDBJ whole genome shotgun (WGS) entry which is preliminary data.</text>
</comment>
<gene>
    <name evidence="2" type="ORF">B0H67DRAFT_236294</name>
</gene>